<evidence type="ECO:0000313" key="9">
    <source>
        <dbReference type="EMBL" id="MBD1384352.1"/>
    </source>
</evidence>
<dbReference type="PROSITE" id="PS51257">
    <property type="entry name" value="PROKAR_LIPOPROTEIN"/>
    <property type="match status" value="1"/>
</dbReference>
<evidence type="ECO:0000256" key="1">
    <source>
        <dbReference type="ARBA" id="ARBA00004442"/>
    </source>
</evidence>
<evidence type="ECO:0000259" key="7">
    <source>
        <dbReference type="Pfam" id="PF07980"/>
    </source>
</evidence>
<comment type="caution">
    <text evidence="9">The sequence shown here is derived from an EMBL/GenBank/DDBJ whole genome shotgun (WGS) entry which is preliminary data.</text>
</comment>
<keyword evidence="5" id="KW-0998">Cell outer membrane</keyword>
<reference evidence="9 10" key="1">
    <citation type="submission" date="2020-09" db="EMBL/GenBank/DDBJ databases">
        <title>Novel species of Mucilaginibacter isolated from a glacier on the Tibetan Plateau.</title>
        <authorList>
            <person name="Liu Q."/>
            <person name="Xin Y.-H."/>
        </authorList>
    </citation>
    <scope>NUCLEOTIDE SEQUENCE [LARGE SCALE GENOMIC DNA]</scope>
    <source>
        <strain evidence="9 10">CGMCC 1.13878</strain>
    </source>
</reference>
<dbReference type="RefSeq" id="WP_191174231.1">
    <property type="nucleotide sequence ID" value="NZ_JACWMW010000001.1"/>
</dbReference>
<organism evidence="9 10">
    <name type="scientific">Mucilaginibacter rigui</name>
    <dbReference type="NCBI Taxonomy" id="534635"/>
    <lineage>
        <taxon>Bacteria</taxon>
        <taxon>Pseudomonadati</taxon>
        <taxon>Bacteroidota</taxon>
        <taxon>Sphingobacteriia</taxon>
        <taxon>Sphingobacteriales</taxon>
        <taxon>Sphingobacteriaceae</taxon>
        <taxon>Mucilaginibacter</taxon>
    </lineage>
</organism>
<dbReference type="Pfam" id="PF07980">
    <property type="entry name" value="SusD_RagB"/>
    <property type="match status" value="1"/>
</dbReference>
<accession>A0ABR7X181</accession>
<dbReference type="InterPro" id="IPR012944">
    <property type="entry name" value="SusD_RagB_dom"/>
</dbReference>
<evidence type="ECO:0000313" key="10">
    <source>
        <dbReference type="Proteomes" id="UP000618754"/>
    </source>
</evidence>
<evidence type="ECO:0000256" key="6">
    <source>
        <dbReference type="SAM" id="SignalP"/>
    </source>
</evidence>
<evidence type="ECO:0000256" key="5">
    <source>
        <dbReference type="ARBA" id="ARBA00023237"/>
    </source>
</evidence>
<evidence type="ECO:0000256" key="4">
    <source>
        <dbReference type="ARBA" id="ARBA00023136"/>
    </source>
</evidence>
<feature type="chain" id="PRO_5046697363" evidence="6">
    <location>
        <begin position="22"/>
        <end position="503"/>
    </location>
</feature>
<protein>
    <submittedName>
        <fullName evidence="9">RagB/SusD family nutrient uptake outer membrane protein</fullName>
    </submittedName>
</protein>
<feature type="domain" description="RagB/SusD" evidence="7">
    <location>
        <begin position="349"/>
        <end position="503"/>
    </location>
</feature>
<evidence type="ECO:0000256" key="2">
    <source>
        <dbReference type="ARBA" id="ARBA00006275"/>
    </source>
</evidence>
<dbReference type="SUPFAM" id="SSF48452">
    <property type="entry name" value="TPR-like"/>
    <property type="match status" value="1"/>
</dbReference>
<keyword evidence="3 6" id="KW-0732">Signal</keyword>
<evidence type="ECO:0000259" key="8">
    <source>
        <dbReference type="Pfam" id="PF14322"/>
    </source>
</evidence>
<sequence length="503" mass="55946">MKKIYKISILLGFLAVTSACKKSFLDLSDPTKKSADKFYQTEDQIKQAVSGAYSSMQDNVNSQYVFAEMSSDNTTIQLDPSDRGQTDRVEAFEFWNVTATNVNIADMYNQSYNALYNINVALSKIDGVTAISDQKKAQYKGELQFIRAYYYFNLVRYFGPVVLVTEPLANASDAFATARSSEDDVYAQVIKDLTDAAANLPAKSTYTGGDVGRASKGSALGLLGKVYLTRKDYPKAESTLRQILTLGYSLVNKYADVFSTANKNNSESLFEVQYLGSDKVSEWSNFEYIFAPRGSEGAVTGFPTSRPQGWNIPTKSIIAEFEAGDERKAVSLKEGYTTDKGVFVAIPYVAKYNHAHTVVGRTDDNWPVLRYADVLLMLAEAINEQSGPANAYQYINQVRDRAGLGGLSGLSQETFRSAIRHERRVELAFENDRWFDLKRSLTNAQMVTLLNAHGQAEKASPTVDRGGVPFTGNDYKFDGYEALYPIPDRQLFLDKNLTQNPGY</sequence>
<name>A0ABR7X181_9SPHI</name>
<feature type="signal peptide" evidence="6">
    <location>
        <begin position="1"/>
        <end position="21"/>
    </location>
</feature>
<keyword evidence="4" id="KW-0472">Membrane</keyword>
<feature type="domain" description="SusD-like N-terminal" evidence="8">
    <location>
        <begin position="24"/>
        <end position="228"/>
    </location>
</feature>
<evidence type="ECO:0000256" key="3">
    <source>
        <dbReference type="ARBA" id="ARBA00022729"/>
    </source>
</evidence>
<keyword evidence="10" id="KW-1185">Reference proteome</keyword>
<comment type="similarity">
    <text evidence="2">Belongs to the SusD family.</text>
</comment>
<dbReference type="Pfam" id="PF14322">
    <property type="entry name" value="SusD-like_3"/>
    <property type="match status" value="1"/>
</dbReference>
<dbReference type="CDD" id="cd08977">
    <property type="entry name" value="SusD"/>
    <property type="match status" value="1"/>
</dbReference>
<gene>
    <name evidence="9" type="ORF">IDJ75_03610</name>
</gene>
<dbReference type="EMBL" id="JACWMW010000001">
    <property type="protein sequence ID" value="MBD1384352.1"/>
    <property type="molecule type" value="Genomic_DNA"/>
</dbReference>
<proteinExistence type="inferred from homology"/>
<comment type="subcellular location">
    <subcellularLocation>
        <location evidence="1">Cell outer membrane</location>
    </subcellularLocation>
</comment>
<dbReference type="Gene3D" id="1.25.40.390">
    <property type="match status" value="1"/>
</dbReference>
<dbReference type="Proteomes" id="UP000618754">
    <property type="component" value="Unassembled WGS sequence"/>
</dbReference>
<dbReference type="InterPro" id="IPR011990">
    <property type="entry name" value="TPR-like_helical_dom_sf"/>
</dbReference>
<dbReference type="InterPro" id="IPR033985">
    <property type="entry name" value="SusD-like_N"/>
</dbReference>